<keyword evidence="2" id="KW-1185">Reference proteome</keyword>
<comment type="caution">
    <text evidence="1">The sequence shown here is derived from an EMBL/GenBank/DDBJ whole genome shotgun (WGS) entry which is preliminary data.</text>
</comment>
<evidence type="ECO:0000313" key="2">
    <source>
        <dbReference type="Proteomes" id="UP000092124"/>
    </source>
</evidence>
<dbReference type="EMBL" id="LZPO01041227">
    <property type="protein sequence ID" value="OBS75281.1"/>
    <property type="molecule type" value="Genomic_DNA"/>
</dbReference>
<organism evidence="1 2">
    <name type="scientific">Neotoma lepida</name>
    <name type="common">Desert woodrat</name>
    <dbReference type="NCBI Taxonomy" id="56216"/>
    <lineage>
        <taxon>Eukaryota</taxon>
        <taxon>Metazoa</taxon>
        <taxon>Chordata</taxon>
        <taxon>Craniata</taxon>
        <taxon>Vertebrata</taxon>
        <taxon>Euteleostomi</taxon>
        <taxon>Mammalia</taxon>
        <taxon>Eutheria</taxon>
        <taxon>Euarchontoglires</taxon>
        <taxon>Glires</taxon>
        <taxon>Rodentia</taxon>
        <taxon>Myomorpha</taxon>
        <taxon>Muroidea</taxon>
        <taxon>Cricetidae</taxon>
        <taxon>Neotominae</taxon>
        <taxon>Neotoma</taxon>
    </lineage>
</organism>
<sequence length="50" mass="5407">MSSSSLLSLKLLQLKAGRRPLPPVPLISLWSLSIMAVPLLPISNPSQKVQ</sequence>
<dbReference type="Proteomes" id="UP000092124">
    <property type="component" value="Unassembled WGS sequence"/>
</dbReference>
<dbReference type="AlphaFoldDB" id="A0A1A6HAG7"/>
<protein>
    <submittedName>
        <fullName evidence="1">Uncharacterized protein</fullName>
    </submittedName>
</protein>
<name>A0A1A6HAG7_NEOLE</name>
<reference evidence="1 2" key="1">
    <citation type="submission" date="2016-06" db="EMBL/GenBank/DDBJ databases">
        <title>The Draft Genome Sequence and Annotation of the Desert Woodrat Neotoma lepida.</title>
        <authorList>
            <person name="Campbell M."/>
            <person name="Oakeson K.F."/>
            <person name="Yandell M."/>
            <person name="Halpert J.R."/>
            <person name="Dearing D."/>
        </authorList>
    </citation>
    <scope>NUCLEOTIDE SEQUENCE [LARGE SCALE GENOMIC DNA]</scope>
    <source>
        <strain evidence="1">417</strain>
        <tissue evidence="1">Liver</tissue>
    </source>
</reference>
<accession>A0A1A6HAG7</accession>
<evidence type="ECO:0000313" key="1">
    <source>
        <dbReference type="EMBL" id="OBS75281.1"/>
    </source>
</evidence>
<gene>
    <name evidence="1" type="ORF">A6R68_14181</name>
</gene>
<proteinExistence type="predicted"/>